<protein>
    <submittedName>
        <fullName evidence="3">Uncharacterized protein</fullName>
    </submittedName>
</protein>
<accession>A0A5P2QX41</accession>
<proteinExistence type="predicted"/>
<organism evidence="3 4">
    <name type="scientific">Paracoccus yeei</name>
    <dbReference type="NCBI Taxonomy" id="147645"/>
    <lineage>
        <taxon>Bacteria</taxon>
        <taxon>Pseudomonadati</taxon>
        <taxon>Pseudomonadota</taxon>
        <taxon>Alphaproteobacteria</taxon>
        <taxon>Rhodobacterales</taxon>
        <taxon>Paracoccaceae</taxon>
        <taxon>Paracoccus</taxon>
    </lineage>
</organism>
<dbReference type="AlphaFoldDB" id="A0A5P2QX41"/>
<sequence length="86" mass="8832">MSHNTEPERAARRHPGPIIGIAVALLAAAAAWFWWMGAEPREEGDVSRIESTQAPAGGAENVREGSPAPGTPATGAPPEPAQPAAN</sequence>
<keyword evidence="2" id="KW-0472">Membrane</keyword>
<keyword evidence="2" id="KW-0812">Transmembrane</keyword>
<evidence type="ECO:0000313" key="4">
    <source>
        <dbReference type="Proteomes" id="UP000324507"/>
    </source>
</evidence>
<dbReference type="GeneID" id="78896373"/>
<dbReference type="OrthoDB" id="7779221at2"/>
<gene>
    <name evidence="3" type="ORF">FOB51_19020</name>
</gene>
<dbReference type="RefSeq" id="WP_143809695.1">
    <property type="nucleotide sequence ID" value="NZ_CAJGAB010000003.1"/>
</dbReference>
<dbReference type="Proteomes" id="UP000324507">
    <property type="component" value="Chromosome"/>
</dbReference>
<feature type="transmembrane region" description="Helical" evidence="2">
    <location>
        <begin position="16"/>
        <end position="35"/>
    </location>
</feature>
<reference evidence="3 4" key="1">
    <citation type="submission" date="2019-09" db="EMBL/GenBank/DDBJ databases">
        <title>FDA dAtabase for Regulatory Grade micrObial Sequences (FDA-ARGOS): Supporting development and validation of Infectious Disease Dx tests.</title>
        <authorList>
            <person name="Sciortino C."/>
            <person name="Tallon L."/>
            <person name="Sadzewicz L."/>
            <person name="Vavikolanu K."/>
            <person name="Mehta A."/>
            <person name="Aluvathingal J."/>
            <person name="Nadendla S."/>
            <person name="Nandy P."/>
            <person name="Geyer C."/>
            <person name="Yan Y."/>
            <person name="Sichtig H."/>
        </authorList>
    </citation>
    <scope>NUCLEOTIDE SEQUENCE [LARGE SCALE GENOMIC DNA]</scope>
    <source>
        <strain evidence="3 4">FDAARGOS_643</strain>
    </source>
</reference>
<keyword evidence="2" id="KW-1133">Transmembrane helix</keyword>
<feature type="compositionally biased region" description="Pro residues" evidence="1">
    <location>
        <begin position="75"/>
        <end position="86"/>
    </location>
</feature>
<feature type="region of interest" description="Disordered" evidence="1">
    <location>
        <begin position="42"/>
        <end position="86"/>
    </location>
</feature>
<name>A0A5P2QX41_9RHOB</name>
<evidence type="ECO:0000256" key="1">
    <source>
        <dbReference type="SAM" id="MobiDB-lite"/>
    </source>
</evidence>
<dbReference type="EMBL" id="CP044081">
    <property type="protein sequence ID" value="QEU09926.1"/>
    <property type="molecule type" value="Genomic_DNA"/>
</dbReference>
<evidence type="ECO:0000313" key="3">
    <source>
        <dbReference type="EMBL" id="QEU09926.1"/>
    </source>
</evidence>
<evidence type="ECO:0000256" key="2">
    <source>
        <dbReference type="SAM" id="Phobius"/>
    </source>
</evidence>